<dbReference type="EMBL" id="QQAY01000005">
    <property type="protein sequence ID" value="RDI42281.1"/>
    <property type="molecule type" value="Genomic_DNA"/>
</dbReference>
<evidence type="ECO:0000313" key="2">
    <source>
        <dbReference type="EMBL" id="RDI42281.1"/>
    </source>
</evidence>
<dbReference type="SUPFAM" id="SSF52242">
    <property type="entry name" value="Cobalamin (vitamin B12)-binding domain"/>
    <property type="match status" value="1"/>
</dbReference>
<dbReference type="AlphaFoldDB" id="A0A370GF32"/>
<comment type="caution">
    <text evidence="2">The sequence shown here is derived from an EMBL/GenBank/DDBJ whole genome shotgun (WGS) entry which is preliminary data.</text>
</comment>
<protein>
    <submittedName>
        <fullName evidence="2">Methanogenic corrinoid protein MtbC1</fullName>
    </submittedName>
</protein>
<dbReference type="Pfam" id="PF02607">
    <property type="entry name" value="B12-binding_2"/>
    <property type="match status" value="1"/>
</dbReference>
<dbReference type="Proteomes" id="UP000255326">
    <property type="component" value="Unassembled WGS sequence"/>
</dbReference>
<dbReference type="CDD" id="cd02065">
    <property type="entry name" value="B12-binding_like"/>
    <property type="match status" value="1"/>
</dbReference>
<dbReference type="Gene3D" id="3.40.50.280">
    <property type="entry name" value="Cobalamin-binding domain"/>
    <property type="match status" value="1"/>
</dbReference>
<gene>
    <name evidence="2" type="ORF">DFR59_105122</name>
</gene>
<keyword evidence="3" id="KW-1185">Reference proteome</keyword>
<name>A0A370GF32_9BACI</name>
<dbReference type="OrthoDB" id="5756833at2"/>
<evidence type="ECO:0000259" key="1">
    <source>
        <dbReference type="PROSITE" id="PS51332"/>
    </source>
</evidence>
<dbReference type="InterPro" id="IPR036724">
    <property type="entry name" value="Cobalamin-bd_sf"/>
</dbReference>
<dbReference type="InterPro" id="IPR003759">
    <property type="entry name" value="Cbl-bd_cap"/>
</dbReference>
<accession>A0A370GF32</accession>
<dbReference type="Pfam" id="PF02310">
    <property type="entry name" value="B12-binding"/>
    <property type="match status" value="1"/>
</dbReference>
<dbReference type="RefSeq" id="WP_114745666.1">
    <property type="nucleotide sequence ID" value="NZ_QQAY01000005.1"/>
</dbReference>
<dbReference type="InterPro" id="IPR006158">
    <property type="entry name" value="Cobalamin-bd"/>
</dbReference>
<dbReference type="GO" id="GO:0046872">
    <property type="term" value="F:metal ion binding"/>
    <property type="evidence" value="ECO:0007669"/>
    <property type="project" value="InterPro"/>
</dbReference>
<dbReference type="InterPro" id="IPR036594">
    <property type="entry name" value="Meth_synthase_dom"/>
</dbReference>
<dbReference type="PROSITE" id="PS51332">
    <property type="entry name" value="B12_BINDING"/>
    <property type="match status" value="1"/>
</dbReference>
<sequence length="216" mass="24574">MQNLINDLTKILLEGDWFKAEDWLEETKSLGYSPIEIQEDIIKASMYNLGRFWEKNMITVADEHLATITADFLLTRLQPAQAPAAPKPLAMLFCIEGEEHYIGLKMSASILRENGWNVKMLGSNLPIDHAVYFARKWKPDLVGMSISISTLLPNLLKCEEKIRALPHQPMTLIGGRLVSLYNLESHIDEKTILVSDLYDLERWAADFSSAEEVKQI</sequence>
<dbReference type="Gene3D" id="1.10.1240.10">
    <property type="entry name" value="Methionine synthase domain"/>
    <property type="match status" value="1"/>
</dbReference>
<proteinExistence type="predicted"/>
<evidence type="ECO:0000313" key="3">
    <source>
        <dbReference type="Proteomes" id="UP000255326"/>
    </source>
</evidence>
<organism evidence="2 3">
    <name type="scientific">Falsibacillus pallidus</name>
    <dbReference type="NCBI Taxonomy" id="493781"/>
    <lineage>
        <taxon>Bacteria</taxon>
        <taxon>Bacillati</taxon>
        <taxon>Bacillota</taxon>
        <taxon>Bacilli</taxon>
        <taxon>Bacillales</taxon>
        <taxon>Bacillaceae</taxon>
        <taxon>Falsibacillus</taxon>
    </lineage>
</organism>
<dbReference type="GO" id="GO:0031419">
    <property type="term" value="F:cobalamin binding"/>
    <property type="evidence" value="ECO:0007669"/>
    <property type="project" value="InterPro"/>
</dbReference>
<reference evidence="2 3" key="1">
    <citation type="submission" date="2018-07" db="EMBL/GenBank/DDBJ databases">
        <title>Genomic Encyclopedia of Type Strains, Phase IV (KMG-IV): sequencing the most valuable type-strain genomes for metagenomic binning, comparative biology and taxonomic classification.</title>
        <authorList>
            <person name="Goeker M."/>
        </authorList>
    </citation>
    <scope>NUCLEOTIDE SEQUENCE [LARGE SCALE GENOMIC DNA]</scope>
    <source>
        <strain evidence="2 3">DSM 25281</strain>
    </source>
</reference>
<feature type="domain" description="B12-binding" evidence="1">
    <location>
        <begin position="87"/>
        <end position="216"/>
    </location>
</feature>